<dbReference type="OrthoDB" id="280278at2"/>
<dbReference type="InterPro" id="IPR002852">
    <property type="entry name" value="UPF0251"/>
</dbReference>
<dbReference type="Pfam" id="PF02001">
    <property type="entry name" value="DUF134"/>
    <property type="match status" value="1"/>
</dbReference>
<name>A0A434AUW1_9BACT</name>
<proteinExistence type="inferred from homology"/>
<protein>
    <recommendedName>
        <fullName evidence="2">UPF0251 protein DLK05_09240</fullName>
    </recommendedName>
</protein>
<evidence type="ECO:0000256" key="1">
    <source>
        <dbReference type="ARBA" id="ARBA00009350"/>
    </source>
</evidence>
<dbReference type="InterPro" id="IPR036388">
    <property type="entry name" value="WH-like_DNA-bd_sf"/>
</dbReference>
<dbReference type="PANTHER" id="PTHR37478">
    <property type="match status" value="1"/>
</dbReference>
<gene>
    <name evidence="3" type="ORF">DLK05_09240</name>
</gene>
<evidence type="ECO:0000256" key="2">
    <source>
        <dbReference type="HAMAP-Rule" id="MF_00674"/>
    </source>
</evidence>
<dbReference type="InterPro" id="IPR013324">
    <property type="entry name" value="RNA_pol_sigma_r3/r4-like"/>
</dbReference>
<comment type="similarity">
    <text evidence="1 2">Belongs to the UPF0251 family.</text>
</comment>
<dbReference type="Gene3D" id="1.10.10.10">
    <property type="entry name" value="Winged helix-like DNA-binding domain superfamily/Winged helix DNA-binding domain"/>
    <property type="match status" value="1"/>
</dbReference>
<evidence type="ECO:0000313" key="4">
    <source>
        <dbReference type="Proteomes" id="UP000282985"/>
    </source>
</evidence>
<dbReference type="HAMAP" id="MF_00674">
    <property type="entry name" value="UPF0251"/>
    <property type="match status" value="1"/>
</dbReference>
<sequence length="108" mass="12167">MPRKKCLRHICLEPELTYYKPVGVPLCELKIVLLHLDEYEAIRLADSEGLYHNEAAARMNVSRQTFGRIVNEARKKIANAIVEGMAIKIEGGHFTTTNNDVLAKSNSE</sequence>
<dbReference type="EMBL" id="RJJX01000010">
    <property type="protein sequence ID" value="RUT78250.1"/>
    <property type="molecule type" value="Genomic_DNA"/>
</dbReference>
<comment type="caution">
    <text evidence="3">The sequence shown here is derived from an EMBL/GenBank/DDBJ whole genome shotgun (WGS) entry which is preliminary data.</text>
</comment>
<dbReference type="PANTHER" id="PTHR37478:SF2">
    <property type="entry name" value="UPF0251 PROTEIN TK0562"/>
    <property type="match status" value="1"/>
</dbReference>
<organism evidence="3 4">
    <name type="scientific">Ancylomarina longa</name>
    <dbReference type="NCBI Taxonomy" id="2487017"/>
    <lineage>
        <taxon>Bacteria</taxon>
        <taxon>Pseudomonadati</taxon>
        <taxon>Bacteroidota</taxon>
        <taxon>Bacteroidia</taxon>
        <taxon>Marinilabiliales</taxon>
        <taxon>Marinifilaceae</taxon>
        <taxon>Ancylomarina</taxon>
    </lineage>
</organism>
<dbReference type="Proteomes" id="UP000282985">
    <property type="component" value="Unassembled WGS sequence"/>
</dbReference>
<dbReference type="SUPFAM" id="SSF88659">
    <property type="entry name" value="Sigma3 and sigma4 domains of RNA polymerase sigma factors"/>
    <property type="match status" value="1"/>
</dbReference>
<accession>A0A434AUW1</accession>
<keyword evidence="4" id="KW-1185">Reference proteome</keyword>
<dbReference type="AlphaFoldDB" id="A0A434AUW1"/>
<dbReference type="RefSeq" id="WP_127343693.1">
    <property type="nucleotide sequence ID" value="NZ_RJJX01000010.1"/>
</dbReference>
<evidence type="ECO:0000313" key="3">
    <source>
        <dbReference type="EMBL" id="RUT78250.1"/>
    </source>
</evidence>
<reference evidence="3 4" key="1">
    <citation type="submission" date="2018-11" db="EMBL/GenBank/DDBJ databases">
        <title>Parancylomarina longa gen. nov., sp. nov., isolated from sediments of southern Okinawa.</title>
        <authorList>
            <person name="Fu T."/>
        </authorList>
    </citation>
    <scope>NUCLEOTIDE SEQUENCE [LARGE SCALE GENOMIC DNA]</scope>
    <source>
        <strain evidence="3 4">T3-2 S1-C</strain>
    </source>
</reference>